<dbReference type="InterPro" id="IPR047640">
    <property type="entry name" value="RpiR-like"/>
</dbReference>
<dbReference type="GO" id="GO:1901135">
    <property type="term" value="P:carbohydrate derivative metabolic process"/>
    <property type="evidence" value="ECO:0007669"/>
    <property type="project" value="InterPro"/>
</dbReference>
<name>A0A1G8CUM8_ANETH</name>
<dbReference type="SUPFAM" id="SSF53697">
    <property type="entry name" value="SIS domain"/>
    <property type="match status" value="1"/>
</dbReference>
<dbReference type="AlphaFoldDB" id="A0A1G8CUM8"/>
<evidence type="ECO:0000256" key="3">
    <source>
        <dbReference type="ARBA" id="ARBA00023163"/>
    </source>
</evidence>
<dbReference type="Gene3D" id="3.40.50.10490">
    <property type="entry name" value="Glucose-6-phosphate isomerase like protein, domain 1"/>
    <property type="match status" value="1"/>
</dbReference>
<dbReference type="Gene3D" id="1.10.10.10">
    <property type="entry name" value="Winged helix-like DNA-binding domain superfamily/Winged helix DNA-binding domain"/>
    <property type="match status" value="1"/>
</dbReference>
<dbReference type="InterPro" id="IPR036388">
    <property type="entry name" value="WH-like_DNA-bd_sf"/>
</dbReference>
<accession>A0A1G8CUM8</accession>
<dbReference type="SUPFAM" id="SSF46689">
    <property type="entry name" value="Homeodomain-like"/>
    <property type="match status" value="1"/>
</dbReference>
<dbReference type="InterPro" id="IPR000281">
    <property type="entry name" value="HTH_RpiR"/>
</dbReference>
<dbReference type="PROSITE" id="PS51071">
    <property type="entry name" value="HTH_RPIR"/>
    <property type="match status" value="1"/>
</dbReference>
<evidence type="ECO:0000256" key="2">
    <source>
        <dbReference type="ARBA" id="ARBA00023125"/>
    </source>
</evidence>
<dbReference type="PANTHER" id="PTHR30514">
    <property type="entry name" value="GLUCOKINASE"/>
    <property type="match status" value="1"/>
</dbReference>
<keyword evidence="3" id="KW-0804">Transcription</keyword>
<dbReference type="Proteomes" id="UP000198956">
    <property type="component" value="Unassembled WGS sequence"/>
</dbReference>
<dbReference type="InterPro" id="IPR009057">
    <property type="entry name" value="Homeodomain-like_sf"/>
</dbReference>
<dbReference type="GO" id="GO:0003677">
    <property type="term" value="F:DNA binding"/>
    <property type="evidence" value="ECO:0007669"/>
    <property type="project" value="UniProtKB-KW"/>
</dbReference>
<dbReference type="EMBL" id="CP080764">
    <property type="protein sequence ID" value="QYY42925.1"/>
    <property type="molecule type" value="Genomic_DNA"/>
</dbReference>
<dbReference type="InterPro" id="IPR046348">
    <property type="entry name" value="SIS_dom_sf"/>
</dbReference>
<keyword evidence="1" id="KW-0805">Transcription regulation</keyword>
<evidence type="ECO:0000313" key="9">
    <source>
        <dbReference type="Proteomes" id="UP000826616"/>
    </source>
</evidence>
<dbReference type="EMBL" id="FNDE01000028">
    <property type="protein sequence ID" value="SDH48660.1"/>
    <property type="molecule type" value="Genomic_DNA"/>
</dbReference>
<dbReference type="InterPro" id="IPR001347">
    <property type="entry name" value="SIS_dom"/>
</dbReference>
<proteinExistence type="predicted"/>
<evidence type="ECO:0000313" key="6">
    <source>
        <dbReference type="EMBL" id="QYY42925.1"/>
    </source>
</evidence>
<dbReference type="PROSITE" id="PS51464">
    <property type="entry name" value="SIS"/>
    <property type="match status" value="1"/>
</dbReference>
<feature type="domain" description="HTH rpiR-type" evidence="4">
    <location>
        <begin position="1"/>
        <end position="77"/>
    </location>
</feature>
<dbReference type="Pfam" id="PF01380">
    <property type="entry name" value="SIS"/>
    <property type="match status" value="1"/>
</dbReference>
<dbReference type="Pfam" id="PF01418">
    <property type="entry name" value="HTH_6"/>
    <property type="match status" value="1"/>
</dbReference>
<dbReference type="GO" id="GO:0097367">
    <property type="term" value="F:carbohydrate derivative binding"/>
    <property type="evidence" value="ECO:0007669"/>
    <property type="project" value="InterPro"/>
</dbReference>
<keyword evidence="9" id="KW-1185">Reference proteome</keyword>
<evidence type="ECO:0000256" key="1">
    <source>
        <dbReference type="ARBA" id="ARBA00023015"/>
    </source>
</evidence>
<dbReference type="Proteomes" id="UP000826616">
    <property type="component" value="Chromosome"/>
</dbReference>
<sequence>MSFREKISNVFHNLTAGQKKVARYVLDNAHEFSKNTAAEIGKKAGVSETTVIRFCHAVGFESFIQMQQAVWNELLESNYTLYLHRKSSSIAENAQDNQTDILDEIMKNDMFHIEKTFKELSRSTFREAVHYLKQASNILVVGHRTSYAPASWLSYTLNLLRGGTRLYRPDTDDMAQWIAEMDRNWVVLALSFRRYAKETLRLARFAKEKEACIIGITDSPVAPISRYSNFVLPVAVTESTLDSIPALFSLLNALVTAISIEKNIEITEKLTRYEETYERVYLEKGENRE</sequence>
<feature type="domain" description="SIS" evidence="5">
    <location>
        <begin position="128"/>
        <end position="264"/>
    </location>
</feature>
<evidence type="ECO:0000259" key="4">
    <source>
        <dbReference type="PROSITE" id="PS51071"/>
    </source>
</evidence>
<organism evidence="7 8">
    <name type="scientific">Aneurinibacillus thermoaerophilus</name>
    <dbReference type="NCBI Taxonomy" id="143495"/>
    <lineage>
        <taxon>Bacteria</taxon>
        <taxon>Bacillati</taxon>
        <taxon>Bacillota</taxon>
        <taxon>Bacilli</taxon>
        <taxon>Bacillales</taxon>
        <taxon>Paenibacillaceae</taxon>
        <taxon>Aneurinibacillus group</taxon>
        <taxon>Aneurinibacillus</taxon>
    </lineage>
</organism>
<dbReference type="CDD" id="cd05013">
    <property type="entry name" value="SIS_RpiR"/>
    <property type="match status" value="1"/>
</dbReference>
<dbReference type="GeneID" id="97139885"/>
<dbReference type="InterPro" id="IPR035472">
    <property type="entry name" value="RpiR-like_SIS"/>
</dbReference>
<dbReference type="GO" id="GO:0003700">
    <property type="term" value="F:DNA-binding transcription factor activity"/>
    <property type="evidence" value="ECO:0007669"/>
    <property type="project" value="InterPro"/>
</dbReference>
<gene>
    <name evidence="6" type="ORF">K3F53_00730</name>
    <name evidence="7" type="ORF">SAMN04489735_10282</name>
</gene>
<evidence type="ECO:0000259" key="5">
    <source>
        <dbReference type="PROSITE" id="PS51464"/>
    </source>
</evidence>
<protein>
    <submittedName>
        <fullName evidence="7">DNA-binding transcriptional regulator, MurR/RpiR family, contains HTH and SIS domains</fullName>
    </submittedName>
    <submittedName>
        <fullName evidence="6">MurR/RpiR family transcriptional regulator</fullName>
    </submittedName>
</protein>
<dbReference type="RefSeq" id="WP_057897105.1">
    <property type="nucleotide sequence ID" value="NZ_CP080764.1"/>
</dbReference>
<keyword evidence="2 7" id="KW-0238">DNA-binding</keyword>
<dbReference type="PANTHER" id="PTHR30514:SF18">
    <property type="entry name" value="RPIR-FAMILY TRANSCRIPTIONAL REGULATOR"/>
    <property type="match status" value="1"/>
</dbReference>
<evidence type="ECO:0000313" key="8">
    <source>
        <dbReference type="Proteomes" id="UP000198956"/>
    </source>
</evidence>
<reference evidence="6 9" key="2">
    <citation type="submission" date="2021-08" db="EMBL/GenBank/DDBJ databases">
        <title>Complete genome sequence of the strain Aneurinibacillus thermoaerophilus CCM 8960.</title>
        <authorList>
            <person name="Musilova J."/>
            <person name="Kourilova X."/>
            <person name="Pernicova I."/>
            <person name="Bezdicek M."/>
            <person name="Lengerova M."/>
            <person name="Obruca S."/>
            <person name="Sedlar K."/>
        </authorList>
    </citation>
    <scope>NUCLEOTIDE SEQUENCE [LARGE SCALE GENOMIC DNA]</scope>
    <source>
        <strain evidence="6 9">CCM 8960</strain>
    </source>
</reference>
<evidence type="ECO:0000313" key="7">
    <source>
        <dbReference type="EMBL" id="SDH48660.1"/>
    </source>
</evidence>
<reference evidence="7 8" key="1">
    <citation type="submission" date="2016-10" db="EMBL/GenBank/DDBJ databases">
        <authorList>
            <person name="de Groot N.N."/>
        </authorList>
    </citation>
    <scope>NUCLEOTIDE SEQUENCE [LARGE SCALE GENOMIC DNA]</scope>
    <source>
        <strain evidence="7 8">L 420-91</strain>
    </source>
</reference>